<dbReference type="Proteomes" id="UP001497480">
    <property type="component" value="Unassembled WGS sequence"/>
</dbReference>
<comment type="similarity">
    <text evidence="3">Belongs to the JARID1 histone demethylase family.</text>
</comment>
<keyword evidence="8" id="KW-0408">Iron</keyword>
<dbReference type="GO" id="GO:0048589">
    <property type="term" value="P:developmental growth"/>
    <property type="evidence" value="ECO:0007669"/>
    <property type="project" value="UniProtKB-ARBA"/>
</dbReference>
<dbReference type="SUPFAM" id="SSF51197">
    <property type="entry name" value="Clavaminate synthase-like"/>
    <property type="match status" value="1"/>
</dbReference>
<name>A0AAV1WBH6_LUPLU</name>
<dbReference type="GO" id="GO:0046872">
    <property type="term" value="F:metal ion binding"/>
    <property type="evidence" value="ECO:0007669"/>
    <property type="project" value="UniProtKB-KW"/>
</dbReference>
<dbReference type="Pfam" id="PF02373">
    <property type="entry name" value="JmjC"/>
    <property type="match status" value="1"/>
</dbReference>
<gene>
    <name evidence="18" type="ORF">LLUT_LOCUS7592</name>
</gene>
<comment type="subcellular location">
    <subcellularLocation>
        <location evidence="2">Nucleus</location>
    </subcellularLocation>
</comment>
<dbReference type="FunFam" id="3.30.160.360:FF:000005">
    <property type="entry name" value="Putative lysine-specific demethylase JMJ16"/>
    <property type="match status" value="1"/>
</dbReference>
<sequence length="948" mass="106966">MKQLNLAAEESQAKEEFEDTLGYIAKIRPQAESYGICRIIPPDCWVPPCPIKEKHVWENVKFPTRLQQVDLLQNREPFTKKRRGRKRKHKKLTELGTLKGTAASSSDSVERFGFKSGSEFTLHAFQQYADQFKACYFGLNDGKVSDNDDQKRWEPSVDEIEGEYWRIIEQPTDEVEVYYGADLETGALGSGFPKKSEKSDSDQYALSGWNLNNFPRLPGSALSFEECDISGVVVPWLYVGMCFSSFCWHVEDHHLYSLNYLHWGDPKVWYGVPEKHAEGLEAAMKKHLPKLFKEQPSLLNELVTQFSPSILKSEGVPVYRTVQHSGEFVLTFPRAYHTGFNSGFNCAEAVNVAPVDWFVHGQNAVELYSLQSRKTSVSHDKLLFGSAQEAAESLAEVTLHGKENIKTSKWRSACGKDGILTEAVKARITLEKERLDCLPAHLKKLKMDDDFDIVDEKECFSCFYDLYLYAVGCECSPDRYSCLRHSKSFCSCGTDKRYVLFRYAENELTTLVEALEGEPCAIEAWSKRNSGVVSANAGDVLMVEADKESVVQKTKSCEEGKNSTCCEEAKEKSNSNVSSSPHSNVSSELVHSRPHNETSGGPCDTRDHHNYEVNDTKLVANDEVMVEKVDSMDLNIVVKHDKHVQNSSTFDGYKLFGVDLQMSSESGEQPKMLKRGVVDSSNAIISSTDQSLLIQNFDSFIELVSFGTILYGKLWCSEHAIYPKGFKSRVKFYSILDPARICNYISEVADAGFLGPLFKVTMEEHPSETYTSTFPDKCWKTILERVNREIVKRKNLGETKLPTLEHLKKLDGHKMFGFLTPSIVQAIEAQDPYHQCAKYWTNKEFVRISPGSANGDKLTYSSSYEQGDAKRLKAKIFGVNLMQQEQDNKGGSSPSFEEMKPNLQGLLKKASADELSTLHKLFSSDEQLTRSRVAFSALIEEIEKCKQE</sequence>
<dbReference type="AlphaFoldDB" id="A0AAV1WBH6"/>
<evidence type="ECO:0000313" key="19">
    <source>
        <dbReference type="Proteomes" id="UP001497480"/>
    </source>
</evidence>
<accession>A0AAV1WBH6</accession>
<comment type="catalytic activity">
    <reaction evidence="12">
        <text>N(6),N(6)-dimethyl-L-lysyl(4)-[histone H3] + 2-oxoglutarate + O2 = N(6)-methyl-L-lysyl(4)-[histone H3] + formaldehyde + succinate + CO2</text>
        <dbReference type="Rhea" id="RHEA:60216"/>
        <dbReference type="Rhea" id="RHEA-COMP:15540"/>
        <dbReference type="Rhea" id="RHEA-COMP:15543"/>
        <dbReference type="ChEBI" id="CHEBI:15379"/>
        <dbReference type="ChEBI" id="CHEBI:16526"/>
        <dbReference type="ChEBI" id="CHEBI:16810"/>
        <dbReference type="ChEBI" id="CHEBI:16842"/>
        <dbReference type="ChEBI" id="CHEBI:30031"/>
        <dbReference type="ChEBI" id="CHEBI:61929"/>
        <dbReference type="ChEBI" id="CHEBI:61976"/>
    </reaction>
    <physiologicalReaction direction="left-to-right" evidence="12">
        <dbReference type="Rhea" id="RHEA:60217"/>
    </physiologicalReaction>
</comment>
<evidence type="ECO:0000256" key="6">
    <source>
        <dbReference type="ARBA" id="ARBA00022964"/>
    </source>
</evidence>
<comment type="caution">
    <text evidence="18">The sequence shown here is derived from an EMBL/GenBank/DDBJ whole genome shotgun (WGS) entry which is preliminary data.</text>
</comment>
<dbReference type="InterPro" id="IPR004198">
    <property type="entry name" value="Znf_C5HC2"/>
</dbReference>
<proteinExistence type="inferred from homology"/>
<evidence type="ECO:0000256" key="10">
    <source>
        <dbReference type="ARBA" id="ARBA00023163"/>
    </source>
</evidence>
<feature type="domain" description="JmjN" evidence="16">
    <location>
        <begin position="7"/>
        <end position="48"/>
    </location>
</feature>
<dbReference type="SMART" id="SM00558">
    <property type="entry name" value="JmjC"/>
    <property type="match status" value="1"/>
</dbReference>
<comment type="cofactor">
    <cofactor evidence="1">
        <name>Fe(2+)</name>
        <dbReference type="ChEBI" id="CHEBI:29033"/>
    </cofactor>
</comment>
<evidence type="ECO:0000256" key="4">
    <source>
        <dbReference type="ARBA" id="ARBA00022723"/>
    </source>
</evidence>
<dbReference type="PROSITE" id="PS51183">
    <property type="entry name" value="JMJN"/>
    <property type="match status" value="1"/>
</dbReference>
<dbReference type="SMART" id="SM00545">
    <property type="entry name" value="JmjN"/>
    <property type="match status" value="1"/>
</dbReference>
<dbReference type="GO" id="GO:0034647">
    <property type="term" value="F:histone H3K4me/H3K4me2/H3K4me3 demethylase activity"/>
    <property type="evidence" value="ECO:0007669"/>
    <property type="project" value="TreeGrafter"/>
</dbReference>
<dbReference type="EMBL" id="CAXHTB010000005">
    <property type="protein sequence ID" value="CAL0306532.1"/>
    <property type="molecule type" value="Genomic_DNA"/>
</dbReference>
<keyword evidence="4" id="KW-0479">Metal-binding</keyword>
<evidence type="ECO:0000256" key="3">
    <source>
        <dbReference type="ARBA" id="ARBA00006801"/>
    </source>
</evidence>
<keyword evidence="19" id="KW-1185">Reference proteome</keyword>
<dbReference type="PROSITE" id="PS51543">
    <property type="entry name" value="FYRC"/>
    <property type="match status" value="1"/>
</dbReference>
<evidence type="ECO:0000256" key="11">
    <source>
        <dbReference type="ARBA" id="ARBA00023242"/>
    </source>
</evidence>
<evidence type="ECO:0000256" key="15">
    <source>
        <dbReference type="SAM" id="MobiDB-lite"/>
    </source>
</evidence>
<dbReference type="Pfam" id="PF02375">
    <property type="entry name" value="JmjN"/>
    <property type="match status" value="1"/>
</dbReference>
<evidence type="ECO:0000256" key="1">
    <source>
        <dbReference type="ARBA" id="ARBA00001954"/>
    </source>
</evidence>
<dbReference type="PANTHER" id="PTHR10694">
    <property type="entry name" value="LYSINE-SPECIFIC DEMETHYLASE"/>
    <property type="match status" value="1"/>
</dbReference>
<dbReference type="InterPro" id="IPR003888">
    <property type="entry name" value="FYrich_N"/>
</dbReference>
<evidence type="ECO:0000256" key="9">
    <source>
        <dbReference type="ARBA" id="ARBA00023015"/>
    </source>
</evidence>
<dbReference type="GO" id="GO:0045814">
    <property type="term" value="P:negative regulation of gene expression, epigenetic"/>
    <property type="evidence" value="ECO:0007669"/>
    <property type="project" value="UniProtKB-ARBA"/>
</dbReference>
<feature type="domain" description="JmjC" evidence="17">
    <location>
        <begin position="203"/>
        <end position="369"/>
    </location>
</feature>
<organism evidence="18 19">
    <name type="scientific">Lupinus luteus</name>
    <name type="common">European yellow lupine</name>
    <dbReference type="NCBI Taxonomy" id="3873"/>
    <lineage>
        <taxon>Eukaryota</taxon>
        <taxon>Viridiplantae</taxon>
        <taxon>Streptophyta</taxon>
        <taxon>Embryophyta</taxon>
        <taxon>Tracheophyta</taxon>
        <taxon>Spermatophyta</taxon>
        <taxon>Magnoliopsida</taxon>
        <taxon>eudicotyledons</taxon>
        <taxon>Gunneridae</taxon>
        <taxon>Pentapetalae</taxon>
        <taxon>rosids</taxon>
        <taxon>fabids</taxon>
        <taxon>Fabales</taxon>
        <taxon>Fabaceae</taxon>
        <taxon>Papilionoideae</taxon>
        <taxon>50 kb inversion clade</taxon>
        <taxon>genistoids sensu lato</taxon>
        <taxon>core genistoids</taxon>
        <taxon>Genisteae</taxon>
        <taxon>Lupinus</taxon>
    </lineage>
</organism>
<evidence type="ECO:0000313" key="18">
    <source>
        <dbReference type="EMBL" id="CAL0306532.1"/>
    </source>
</evidence>
<keyword evidence="6" id="KW-0223">Dioxygenase</keyword>
<dbReference type="InterPro" id="IPR003889">
    <property type="entry name" value="FYrich_C"/>
</dbReference>
<evidence type="ECO:0000256" key="13">
    <source>
        <dbReference type="ARBA" id="ARBA00050935"/>
    </source>
</evidence>
<dbReference type="Gene3D" id="2.60.120.650">
    <property type="entry name" value="Cupin"/>
    <property type="match status" value="1"/>
</dbReference>
<dbReference type="InterPro" id="IPR003347">
    <property type="entry name" value="JmjC_dom"/>
</dbReference>
<dbReference type="Pfam" id="PF05964">
    <property type="entry name" value="FYRN"/>
    <property type="match status" value="1"/>
</dbReference>
<evidence type="ECO:0000256" key="12">
    <source>
        <dbReference type="ARBA" id="ARBA00050619"/>
    </source>
</evidence>
<keyword evidence="11" id="KW-0539">Nucleus</keyword>
<comment type="catalytic activity">
    <reaction evidence="13">
        <text>N(6)-methyl-L-lysyl(4)-[histone H3] + 2-oxoglutarate + O2 = L-lysyl(4)-[histone H3] + formaldehyde + succinate + CO2</text>
        <dbReference type="Rhea" id="RHEA:60220"/>
        <dbReference type="Rhea" id="RHEA-COMP:15543"/>
        <dbReference type="Rhea" id="RHEA-COMP:15547"/>
        <dbReference type="ChEBI" id="CHEBI:15379"/>
        <dbReference type="ChEBI" id="CHEBI:16526"/>
        <dbReference type="ChEBI" id="CHEBI:16810"/>
        <dbReference type="ChEBI" id="CHEBI:16842"/>
        <dbReference type="ChEBI" id="CHEBI:29969"/>
        <dbReference type="ChEBI" id="CHEBI:30031"/>
        <dbReference type="ChEBI" id="CHEBI:61929"/>
    </reaction>
    <physiologicalReaction direction="left-to-right" evidence="13">
        <dbReference type="Rhea" id="RHEA:60221"/>
    </physiologicalReaction>
</comment>
<protein>
    <submittedName>
        <fullName evidence="18">Uncharacterized protein</fullName>
    </submittedName>
</protein>
<keyword evidence="10" id="KW-0804">Transcription</keyword>
<keyword evidence="5" id="KW-0156">Chromatin regulator</keyword>
<dbReference type="InterPro" id="IPR003349">
    <property type="entry name" value="JmjN"/>
</dbReference>
<dbReference type="Pfam" id="PF02928">
    <property type="entry name" value="zf-C5HC2"/>
    <property type="match status" value="1"/>
</dbReference>
<feature type="region of interest" description="Disordered" evidence="15">
    <location>
        <begin position="568"/>
        <end position="609"/>
    </location>
</feature>
<keyword evidence="7" id="KW-0560">Oxidoreductase</keyword>
<dbReference type="GO" id="GO:0005634">
    <property type="term" value="C:nucleus"/>
    <property type="evidence" value="ECO:0007669"/>
    <property type="project" value="UniProtKB-SubCell"/>
</dbReference>
<comment type="catalytic activity">
    <reaction evidence="14">
        <text>N(6),N(6),N(6)-trimethyl-L-lysyl(4)-[histone H3] + 2-oxoglutarate + O2 = N(6),N(6)-dimethyl-L-lysyl(4)-[histone H3] + formaldehyde + succinate + CO2</text>
        <dbReference type="Rhea" id="RHEA:60212"/>
        <dbReference type="Rhea" id="RHEA-COMP:15537"/>
        <dbReference type="Rhea" id="RHEA-COMP:15540"/>
        <dbReference type="ChEBI" id="CHEBI:15379"/>
        <dbReference type="ChEBI" id="CHEBI:16526"/>
        <dbReference type="ChEBI" id="CHEBI:16810"/>
        <dbReference type="ChEBI" id="CHEBI:16842"/>
        <dbReference type="ChEBI" id="CHEBI:30031"/>
        <dbReference type="ChEBI" id="CHEBI:61961"/>
        <dbReference type="ChEBI" id="CHEBI:61976"/>
    </reaction>
    <physiologicalReaction direction="left-to-right" evidence="14">
        <dbReference type="Rhea" id="RHEA:60213"/>
    </physiologicalReaction>
</comment>
<dbReference type="GO" id="GO:0048731">
    <property type="term" value="P:system development"/>
    <property type="evidence" value="ECO:0007669"/>
    <property type="project" value="UniProtKB-ARBA"/>
</dbReference>
<dbReference type="Gene3D" id="3.30.160.360">
    <property type="match status" value="1"/>
</dbReference>
<evidence type="ECO:0000256" key="7">
    <source>
        <dbReference type="ARBA" id="ARBA00023002"/>
    </source>
</evidence>
<evidence type="ECO:0000256" key="5">
    <source>
        <dbReference type="ARBA" id="ARBA00022853"/>
    </source>
</evidence>
<evidence type="ECO:0000259" key="17">
    <source>
        <dbReference type="PROSITE" id="PS51184"/>
    </source>
</evidence>
<reference evidence="18 19" key="1">
    <citation type="submission" date="2024-03" db="EMBL/GenBank/DDBJ databases">
        <authorList>
            <person name="Martinez-Hernandez J."/>
        </authorList>
    </citation>
    <scope>NUCLEOTIDE SEQUENCE [LARGE SCALE GENOMIC DNA]</scope>
</reference>
<evidence type="ECO:0000256" key="8">
    <source>
        <dbReference type="ARBA" id="ARBA00023004"/>
    </source>
</evidence>
<dbReference type="GO" id="GO:0000785">
    <property type="term" value="C:chromatin"/>
    <property type="evidence" value="ECO:0007669"/>
    <property type="project" value="TreeGrafter"/>
</dbReference>
<dbReference type="SMART" id="SM00542">
    <property type="entry name" value="FYRC"/>
    <property type="match status" value="1"/>
</dbReference>
<keyword evidence="9" id="KW-0805">Transcription regulation</keyword>
<dbReference type="Pfam" id="PF05965">
    <property type="entry name" value="FYRC"/>
    <property type="match status" value="1"/>
</dbReference>
<evidence type="ECO:0000256" key="2">
    <source>
        <dbReference type="ARBA" id="ARBA00004123"/>
    </source>
</evidence>
<feature type="compositionally biased region" description="Low complexity" evidence="15">
    <location>
        <begin position="574"/>
        <end position="587"/>
    </location>
</feature>
<dbReference type="GO" id="GO:0051093">
    <property type="term" value="P:negative regulation of developmental process"/>
    <property type="evidence" value="ECO:0007669"/>
    <property type="project" value="UniProtKB-ARBA"/>
</dbReference>
<dbReference type="PROSITE" id="PS51542">
    <property type="entry name" value="FYRN"/>
    <property type="match status" value="1"/>
</dbReference>
<evidence type="ECO:0000259" key="16">
    <source>
        <dbReference type="PROSITE" id="PS51183"/>
    </source>
</evidence>
<dbReference type="PROSITE" id="PS51184">
    <property type="entry name" value="JMJC"/>
    <property type="match status" value="1"/>
</dbReference>
<evidence type="ECO:0000256" key="14">
    <source>
        <dbReference type="ARBA" id="ARBA00051640"/>
    </source>
</evidence>
<dbReference type="PANTHER" id="PTHR10694:SF144">
    <property type="entry name" value="DEMETHYLASE JMJ14-LIKE PROTEIN, PUTATIVE-RELATED"/>
    <property type="match status" value="1"/>
</dbReference>
<dbReference type="SMART" id="SM00541">
    <property type="entry name" value="FYRN"/>
    <property type="match status" value="1"/>
</dbReference>